<protein>
    <submittedName>
        <fullName evidence="1">Uncharacterized protein</fullName>
    </submittedName>
</protein>
<dbReference type="Gramene" id="PUZ36052">
    <property type="protein sequence ID" value="PUZ36052"/>
    <property type="gene ID" value="GQ55_9G009000"/>
</dbReference>
<organism evidence="1 2">
    <name type="scientific">Panicum hallii var. hallii</name>
    <dbReference type="NCBI Taxonomy" id="1504633"/>
    <lineage>
        <taxon>Eukaryota</taxon>
        <taxon>Viridiplantae</taxon>
        <taxon>Streptophyta</taxon>
        <taxon>Embryophyta</taxon>
        <taxon>Tracheophyta</taxon>
        <taxon>Spermatophyta</taxon>
        <taxon>Magnoliopsida</taxon>
        <taxon>Liliopsida</taxon>
        <taxon>Poales</taxon>
        <taxon>Poaceae</taxon>
        <taxon>PACMAD clade</taxon>
        <taxon>Panicoideae</taxon>
        <taxon>Panicodae</taxon>
        <taxon>Paniceae</taxon>
        <taxon>Panicinae</taxon>
        <taxon>Panicum</taxon>
        <taxon>Panicum sect. Panicum</taxon>
    </lineage>
</organism>
<dbReference type="Proteomes" id="UP000244336">
    <property type="component" value="Chromosome 9"/>
</dbReference>
<evidence type="ECO:0000313" key="2">
    <source>
        <dbReference type="Proteomes" id="UP000244336"/>
    </source>
</evidence>
<name>A0A2T7BY91_9POAL</name>
<sequence length="104" mass="11533">MDYDNCSGDLTDDNRAKVSDLLYQRVCSGGDEDAGKRKSPLRLQEEWFAEQDRIRDAIDLDDTPFPVVGCSAVGARRGLGRLAVAAHEEEPAVPAPPRAHRRLR</sequence>
<accession>A0A2T7BY91</accession>
<dbReference type="EMBL" id="CM009757">
    <property type="protein sequence ID" value="PUZ36052.1"/>
    <property type="molecule type" value="Genomic_DNA"/>
</dbReference>
<evidence type="ECO:0000313" key="1">
    <source>
        <dbReference type="EMBL" id="PUZ36052.1"/>
    </source>
</evidence>
<proteinExistence type="predicted"/>
<keyword evidence="2" id="KW-1185">Reference proteome</keyword>
<gene>
    <name evidence="1" type="ORF">GQ55_9G009000</name>
</gene>
<dbReference type="OrthoDB" id="10516456at2759"/>
<reference evidence="1 2" key="1">
    <citation type="submission" date="2018-04" db="EMBL/GenBank/DDBJ databases">
        <title>WGS assembly of Panicum hallii var. hallii HAL2.</title>
        <authorList>
            <person name="Lovell J."/>
            <person name="Jenkins J."/>
            <person name="Lowry D."/>
            <person name="Mamidi S."/>
            <person name="Sreedasyam A."/>
            <person name="Weng X."/>
            <person name="Barry K."/>
            <person name="Bonette J."/>
            <person name="Campitelli B."/>
            <person name="Daum C."/>
            <person name="Gordon S."/>
            <person name="Gould B."/>
            <person name="Lipzen A."/>
            <person name="MacQueen A."/>
            <person name="Palacio-Mejia J."/>
            <person name="Plott C."/>
            <person name="Shakirov E."/>
            <person name="Shu S."/>
            <person name="Yoshinaga Y."/>
            <person name="Zane M."/>
            <person name="Rokhsar D."/>
            <person name="Grimwood J."/>
            <person name="Schmutz J."/>
            <person name="Juenger T."/>
        </authorList>
    </citation>
    <scope>NUCLEOTIDE SEQUENCE [LARGE SCALE GENOMIC DNA]</scope>
    <source>
        <strain evidence="2">cv. HAL2</strain>
    </source>
</reference>
<dbReference type="AlphaFoldDB" id="A0A2T7BY91"/>